<evidence type="ECO:0000256" key="6">
    <source>
        <dbReference type="ARBA" id="ARBA00023049"/>
    </source>
</evidence>
<comment type="cofactor">
    <cofactor evidence="1">
        <name>Zn(2+)</name>
        <dbReference type="ChEBI" id="CHEBI:29105"/>
    </cofactor>
</comment>
<accession>A0ABP0JU21</accession>
<evidence type="ECO:0000256" key="2">
    <source>
        <dbReference type="ARBA" id="ARBA00022670"/>
    </source>
</evidence>
<keyword evidence="8" id="KW-1185">Reference proteome</keyword>
<evidence type="ECO:0000256" key="3">
    <source>
        <dbReference type="ARBA" id="ARBA00022723"/>
    </source>
</evidence>
<keyword evidence="6" id="KW-0482">Metalloprotease</keyword>
<evidence type="ECO:0000256" key="5">
    <source>
        <dbReference type="ARBA" id="ARBA00022833"/>
    </source>
</evidence>
<dbReference type="EMBL" id="CAXAMN010006535">
    <property type="protein sequence ID" value="CAK9017888.1"/>
    <property type="molecule type" value="Genomic_DNA"/>
</dbReference>
<evidence type="ECO:0000256" key="1">
    <source>
        <dbReference type="ARBA" id="ARBA00001947"/>
    </source>
</evidence>
<comment type="caution">
    <text evidence="7">The sequence shown here is derived from an EMBL/GenBank/DDBJ whole genome shotgun (WGS) entry which is preliminary data.</text>
</comment>
<dbReference type="PANTHER" id="PTHR15910">
    <property type="entry name" value="ARCHAEMETZINCIN"/>
    <property type="match status" value="1"/>
</dbReference>
<keyword evidence="4" id="KW-0378">Hydrolase</keyword>
<name>A0ABP0JU21_9DINO</name>
<dbReference type="SUPFAM" id="SSF55486">
    <property type="entry name" value="Metalloproteases ('zincins'), catalytic domain"/>
    <property type="match status" value="1"/>
</dbReference>
<dbReference type="InterPro" id="IPR012962">
    <property type="entry name" value="Pept_M54_archaemetzincn"/>
</dbReference>
<protein>
    <recommendedName>
        <fullName evidence="9">Archaemetzincin-2</fullName>
    </recommendedName>
</protein>
<proteinExistence type="predicted"/>
<dbReference type="InterPro" id="IPR024079">
    <property type="entry name" value="MetalloPept_cat_dom_sf"/>
</dbReference>
<dbReference type="CDD" id="cd11375">
    <property type="entry name" value="Peptidase_M54"/>
    <property type="match status" value="1"/>
</dbReference>
<reference evidence="7 8" key="1">
    <citation type="submission" date="2024-02" db="EMBL/GenBank/DDBJ databases">
        <authorList>
            <person name="Chen Y."/>
            <person name="Shah S."/>
            <person name="Dougan E. K."/>
            <person name="Thang M."/>
            <person name="Chan C."/>
        </authorList>
    </citation>
    <scope>NUCLEOTIDE SEQUENCE [LARGE SCALE GENOMIC DNA]</scope>
</reference>
<dbReference type="Pfam" id="PF07998">
    <property type="entry name" value="Peptidase_M54"/>
    <property type="match status" value="1"/>
</dbReference>
<evidence type="ECO:0000313" key="8">
    <source>
        <dbReference type="Proteomes" id="UP001642484"/>
    </source>
</evidence>
<sequence length="354" mass="40142">MAKAKARSRTFKSLEECLAAAGRLEEEPDATTRSACTPDFELFLPLGLPRKGDWLAEHKETGQSFSTYHRRMKYPATPGKHTDTILLVPFGSFAEGVAQQFRPLLLDYCQAFFSGMMVECLPKPLSLSKARRRQNDFGHDQYLIEDLFDALHKETSSHHRAYCRLGFTLEDIYPGDGWNYVFGQARPMERVGVFSFARHSPFFYEGLHASEVPSLKDGAGWLRECMRTMVHETCHMFGMLHCVYFHCLMNGSNGPQDTAGRFSFLCPVCLRKLLLALSYAPGDSSVLPRYQAIQRSMQNLLEEFRAQGVPDGEMEGLLSDLQWLEMLGEWKAMRWQGGKRLSDLKKDTTGVPIG</sequence>
<evidence type="ECO:0000256" key="4">
    <source>
        <dbReference type="ARBA" id="ARBA00022801"/>
    </source>
</evidence>
<organism evidence="7 8">
    <name type="scientific">Durusdinium trenchii</name>
    <dbReference type="NCBI Taxonomy" id="1381693"/>
    <lineage>
        <taxon>Eukaryota</taxon>
        <taxon>Sar</taxon>
        <taxon>Alveolata</taxon>
        <taxon>Dinophyceae</taxon>
        <taxon>Suessiales</taxon>
        <taxon>Symbiodiniaceae</taxon>
        <taxon>Durusdinium</taxon>
    </lineage>
</organism>
<keyword evidence="2" id="KW-0645">Protease</keyword>
<dbReference type="PANTHER" id="PTHR15910:SF1">
    <property type="entry name" value="ARCHAEMETZINCIN-2"/>
    <property type="match status" value="1"/>
</dbReference>
<evidence type="ECO:0008006" key="9">
    <source>
        <dbReference type="Google" id="ProtNLM"/>
    </source>
</evidence>
<keyword evidence="3" id="KW-0479">Metal-binding</keyword>
<dbReference type="Proteomes" id="UP001642484">
    <property type="component" value="Unassembled WGS sequence"/>
</dbReference>
<dbReference type="Gene3D" id="3.40.390.10">
    <property type="entry name" value="Collagenase (Catalytic Domain)"/>
    <property type="match status" value="1"/>
</dbReference>
<evidence type="ECO:0000313" key="7">
    <source>
        <dbReference type="EMBL" id="CAK9017888.1"/>
    </source>
</evidence>
<gene>
    <name evidence="7" type="ORF">CCMP2556_LOCUS13041</name>
</gene>
<keyword evidence="5" id="KW-0862">Zinc</keyword>